<evidence type="ECO:0000259" key="1">
    <source>
        <dbReference type="SMART" id="SM00871"/>
    </source>
</evidence>
<dbReference type="InterPro" id="IPR011256">
    <property type="entry name" value="Reg_factor_effector_dom_sf"/>
</dbReference>
<dbReference type="Gene3D" id="3.30.310.70">
    <property type="entry name" value="TT1751-like domain"/>
    <property type="match status" value="1"/>
</dbReference>
<dbReference type="InterPro" id="IPR005180">
    <property type="entry name" value="DUF302"/>
</dbReference>
<dbReference type="Pfam" id="PF03625">
    <property type="entry name" value="DUF302"/>
    <property type="match status" value="1"/>
</dbReference>
<dbReference type="SUPFAM" id="SSF55136">
    <property type="entry name" value="Probable bacterial effector-binding domain"/>
    <property type="match status" value="1"/>
</dbReference>
<comment type="caution">
    <text evidence="2">The sequence shown here is derived from an EMBL/GenBank/DDBJ whole genome shotgun (WGS) entry which is preliminary data.</text>
</comment>
<evidence type="ECO:0000313" key="3">
    <source>
        <dbReference type="Proteomes" id="UP001550535"/>
    </source>
</evidence>
<accession>A0ABV2XA09</accession>
<reference evidence="2 3" key="1">
    <citation type="submission" date="2024-06" db="EMBL/GenBank/DDBJ databases">
        <title>The Natural Products Discovery Center: Release of the First 8490 Sequenced Strains for Exploring Actinobacteria Biosynthetic Diversity.</title>
        <authorList>
            <person name="Kalkreuter E."/>
            <person name="Kautsar S.A."/>
            <person name="Yang D."/>
            <person name="Bader C.D."/>
            <person name="Teijaro C.N."/>
            <person name="Fluegel L."/>
            <person name="Davis C.M."/>
            <person name="Simpson J.R."/>
            <person name="Lauterbach L."/>
            <person name="Steele A.D."/>
            <person name="Gui C."/>
            <person name="Meng S."/>
            <person name="Li G."/>
            <person name="Viehrig K."/>
            <person name="Ye F."/>
            <person name="Su P."/>
            <person name="Kiefer A.F."/>
            <person name="Nichols A."/>
            <person name="Cepeda A.J."/>
            <person name="Yan W."/>
            <person name="Fan B."/>
            <person name="Jiang Y."/>
            <person name="Adhikari A."/>
            <person name="Zheng C.-J."/>
            <person name="Schuster L."/>
            <person name="Cowan T.M."/>
            <person name="Smanski M.J."/>
            <person name="Chevrette M.G."/>
            <person name="De Carvalho L.P.S."/>
            <person name="Shen B."/>
        </authorList>
    </citation>
    <scope>NUCLEOTIDE SEQUENCE [LARGE SCALE GENOMIC DNA]</scope>
    <source>
        <strain evidence="2 3">NPDC019434</strain>
    </source>
</reference>
<keyword evidence="3" id="KW-1185">Reference proteome</keyword>
<dbReference type="PANTHER" id="PTHR38342:SF1">
    <property type="entry name" value="SLR5037 PROTEIN"/>
    <property type="match status" value="1"/>
</dbReference>
<proteinExistence type="predicted"/>
<dbReference type="Gene3D" id="3.20.80.10">
    <property type="entry name" value="Regulatory factor, effector binding domain"/>
    <property type="match status" value="1"/>
</dbReference>
<dbReference type="InterPro" id="IPR010499">
    <property type="entry name" value="AraC_E-bd"/>
</dbReference>
<gene>
    <name evidence="2" type="ORF">ABZ507_13060</name>
</gene>
<dbReference type="PANTHER" id="PTHR38342">
    <property type="entry name" value="SLR5037 PROTEIN"/>
    <property type="match status" value="1"/>
</dbReference>
<dbReference type="Pfam" id="PF06445">
    <property type="entry name" value="GyrI-like"/>
    <property type="match status" value="1"/>
</dbReference>
<dbReference type="CDD" id="cd14797">
    <property type="entry name" value="DUF302"/>
    <property type="match status" value="1"/>
</dbReference>
<feature type="domain" description="AraC effector-binding" evidence="1">
    <location>
        <begin position="3"/>
        <end position="159"/>
    </location>
</feature>
<organism evidence="2 3">
    <name type="scientific">Nocardia niwae</name>
    <dbReference type="NCBI Taxonomy" id="626084"/>
    <lineage>
        <taxon>Bacteria</taxon>
        <taxon>Bacillati</taxon>
        <taxon>Actinomycetota</taxon>
        <taxon>Actinomycetes</taxon>
        <taxon>Mycobacteriales</taxon>
        <taxon>Nocardiaceae</taxon>
        <taxon>Nocardia</taxon>
    </lineage>
</organism>
<dbReference type="SMART" id="SM00871">
    <property type="entry name" value="AraC_E_bind"/>
    <property type="match status" value="1"/>
</dbReference>
<dbReference type="SUPFAM" id="SSF103247">
    <property type="entry name" value="TT1751-like"/>
    <property type="match status" value="1"/>
</dbReference>
<evidence type="ECO:0000313" key="2">
    <source>
        <dbReference type="EMBL" id="MEU2122737.1"/>
    </source>
</evidence>
<sequence length="294" mass="31479">MEYQVALVESAPETVLRMPRELRPDPSLLGEDIAEGMREVSRLVRHAGLTASGAPTITFRHDAPEGESVAVEFGVPVEPAPNLGPGSGAQVVVLPGTLVARTCHRGSYRDLGAAYQALQEWLRDGGYRPIGPPTEAYLIGPDEVTDPRRLLTEIRLPVAPAATVATRLDARFEDAMRRTREALQEAGLTVIAEVDLRSTLLEKIGEQIESYAVLVVCDPELTYRALLTDRHAGATFSCGVVVRSADTGTLVEAADPELLVCVTAQPGLRSLAGDMRRRLAAALSGLRDSAPAPT</sequence>
<dbReference type="InterPro" id="IPR029442">
    <property type="entry name" value="GyrI-like"/>
</dbReference>
<dbReference type="InterPro" id="IPR035923">
    <property type="entry name" value="TT1751-like_sf"/>
</dbReference>
<protein>
    <submittedName>
        <fullName evidence="2">GyrI-like domain-containing protein</fullName>
    </submittedName>
</protein>
<name>A0ABV2XA09_9NOCA</name>
<dbReference type="Proteomes" id="UP001550535">
    <property type="component" value="Unassembled WGS sequence"/>
</dbReference>
<dbReference type="EMBL" id="JBEYBR010000028">
    <property type="protein sequence ID" value="MEU2122737.1"/>
    <property type="molecule type" value="Genomic_DNA"/>
</dbReference>
<dbReference type="RefSeq" id="WP_357807684.1">
    <property type="nucleotide sequence ID" value="NZ_JBEYBM010000019.1"/>
</dbReference>